<evidence type="ECO:0000313" key="2">
    <source>
        <dbReference type="Proteomes" id="UP000664265"/>
    </source>
</evidence>
<organism evidence="1 2">
    <name type="scientific">Prevotella illustrans</name>
    <dbReference type="NCBI Taxonomy" id="2800387"/>
    <lineage>
        <taxon>Bacteria</taxon>
        <taxon>Pseudomonadati</taxon>
        <taxon>Bacteroidota</taxon>
        <taxon>Bacteroidia</taxon>
        <taxon>Bacteroidales</taxon>
        <taxon>Prevotellaceae</taxon>
        <taxon>Prevotella</taxon>
    </lineage>
</organism>
<reference evidence="1 2" key="1">
    <citation type="submission" date="2021-01" db="EMBL/GenBank/DDBJ databases">
        <title>Prevotella A2931 sp. nov.</title>
        <authorList>
            <person name="Buhl M."/>
            <person name="Oberhettinger P."/>
        </authorList>
    </citation>
    <scope>NUCLEOTIDE SEQUENCE [LARGE SCALE GENOMIC DNA]</scope>
    <source>
        <strain evidence="1 2">A2931</strain>
    </source>
</reference>
<sequence>MKQKEVKKQMYVCPAIEIIGVDFKHPILQASGDHSTIGQGGTFGNAKRGSFLEEDGEQVVSESMNTWSTAK</sequence>
<protein>
    <submittedName>
        <fullName evidence="1">Uncharacterized protein</fullName>
    </submittedName>
</protein>
<dbReference type="EMBL" id="JAERMS010000031">
    <property type="protein sequence ID" value="MBO1363925.1"/>
    <property type="molecule type" value="Genomic_DNA"/>
</dbReference>
<gene>
    <name evidence="1" type="ORF">JHU38_09105</name>
</gene>
<proteinExistence type="predicted"/>
<name>A0ABS3M723_9BACT</name>
<dbReference type="RefSeq" id="WP_107580788.1">
    <property type="nucleotide sequence ID" value="NZ_JAERMS010000031.1"/>
</dbReference>
<evidence type="ECO:0000313" key="1">
    <source>
        <dbReference type="EMBL" id="MBO1363925.1"/>
    </source>
</evidence>
<accession>A0ABS3M723</accession>
<dbReference type="Proteomes" id="UP000664265">
    <property type="component" value="Unassembled WGS sequence"/>
</dbReference>
<keyword evidence="2" id="KW-1185">Reference proteome</keyword>
<comment type="caution">
    <text evidence="1">The sequence shown here is derived from an EMBL/GenBank/DDBJ whole genome shotgun (WGS) entry which is preliminary data.</text>
</comment>